<dbReference type="EMBL" id="VYYT01000843">
    <property type="protein sequence ID" value="KAK2729067.1"/>
    <property type="molecule type" value="Genomic_DNA"/>
</dbReference>
<keyword evidence="1" id="KW-1133">Transmembrane helix</keyword>
<dbReference type="Proteomes" id="UP001281614">
    <property type="component" value="Unassembled WGS sequence"/>
</dbReference>
<dbReference type="AlphaFoldDB" id="A0AAD9XY94"/>
<keyword evidence="3" id="KW-1185">Reference proteome</keyword>
<organism evidence="2 3">
    <name type="scientific">Colletotrichum kahawae</name>
    <name type="common">Coffee berry disease fungus</name>
    <dbReference type="NCBI Taxonomy" id="34407"/>
    <lineage>
        <taxon>Eukaryota</taxon>
        <taxon>Fungi</taxon>
        <taxon>Dikarya</taxon>
        <taxon>Ascomycota</taxon>
        <taxon>Pezizomycotina</taxon>
        <taxon>Sordariomycetes</taxon>
        <taxon>Hypocreomycetidae</taxon>
        <taxon>Glomerellales</taxon>
        <taxon>Glomerellaceae</taxon>
        <taxon>Colletotrichum</taxon>
        <taxon>Colletotrichum gloeosporioides species complex</taxon>
    </lineage>
</organism>
<feature type="transmembrane region" description="Helical" evidence="1">
    <location>
        <begin position="42"/>
        <end position="69"/>
    </location>
</feature>
<comment type="caution">
    <text evidence="2">The sequence shown here is derived from an EMBL/GenBank/DDBJ whole genome shotgun (WGS) entry which is preliminary data.</text>
</comment>
<accession>A0AAD9XY94</accession>
<evidence type="ECO:0000256" key="1">
    <source>
        <dbReference type="SAM" id="Phobius"/>
    </source>
</evidence>
<protein>
    <submittedName>
        <fullName evidence="2">Uncharacterized protein</fullName>
    </submittedName>
</protein>
<reference evidence="2" key="1">
    <citation type="submission" date="2023-02" db="EMBL/GenBank/DDBJ databases">
        <title>Colletotrichum kahawae CIFC_Que2 genome sequencing and assembly.</title>
        <authorList>
            <person name="Baroncelli R."/>
        </authorList>
    </citation>
    <scope>NUCLEOTIDE SEQUENCE</scope>
    <source>
        <strain evidence="2">CIFC_Que2</strain>
    </source>
</reference>
<proteinExistence type="predicted"/>
<sequence length="166" mass="18882">MAFDGANCPEDTNSTDCLLRSLLSLLNDERTADHAEINWDPISFWVTFFIGVIATMFALVTILQAVVAAGKGRRKTNSRAIGEWHKRTKNEWMWSEMSFRSTAWTPILSRDLLDQRIEQERALSPPGAPERLKQEKESVRGMHLGIGSRNSLFLNNFQKMARSGRL</sequence>
<evidence type="ECO:0000313" key="3">
    <source>
        <dbReference type="Proteomes" id="UP001281614"/>
    </source>
</evidence>
<keyword evidence="1" id="KW-0472">Membrane</keyword>
<keyword evidence="1" id="KW-0812">Transmembrane</keyword>
<gene>
    <name evidence="2" type="ORF">CKAH01_10506</name>
</gene>
<evidence type="ECO:0000313" key="2">
    <source>
        <dbReference type="EMBL" id="KAK2729067.1"/>
    </source>
</evidence>
<name>A0AAD9XY94_COLKA</name>